<dbReference type="AlphaFoldDB" id="A0A7W6MNN1"/>
<dbReference type="InterPro" id="IPR035906">
    <property type="entry name" value="MetI-like_sf"/>
</dbReference>
<protein>
    <submittedName>
        <fullName evidence="10">Spermidine/putrescine transport system permease protein</fullName>
    </submittedName>
</protein>
<evidence type="ECO:0000256" key="1">
    <source>
        <dbReference type="ARBA" id="ARBA00004651"/>
    </source>
</evidence>
<dbReference type="GO" id="GO:0055085">
    <property type="term" value="P:transmembrane transport"/>
    <property type="evidence" value="ECO:0007669"/>
    <property type="project" value="InterPro"/>
</dbReference>
<organism evidence="10 11">
    <name type="scientific">Aurantimonas endophytica</name>
    <dbReference type="NCBI Taxonomy" id="1522175"/>
    <lineage>
        <taxon>Bacteria</taxon>
        <taxon>Pseudomonadati</taxon>
        <taxon>Pseudomonadota</taxon>
        <taxon>Alphaproteobacteria</taxon>
        <taxon>Hyphomicrobiales</taxon>
        <taxon>Aurantimonadaceae</taxon>
        <taxon>Aurantimonas</taxon>
    </lineage>
</organism>
<dbReference type="Gene3D" id="1.10.3720.10">
    <property type="entry name" value="MetI-like"/>
    <property type="match status" value="1"/>
</dbReference>
<feature type="domain" description="ABC transmembrane type-1" evidence="9">
    <location>
        <begin position="69"/>
        <end position="256"/>
    </location>
</feature>
<keyword evidence="6 8" id="KW-1133">Transmembrane helix</keyword>
<evidence type="ECO:0000256" key="5">
    <source>
        <dbReference type="ARBA" id="ARBA00022692"/>
    </source>
</evidence>
<reference evidence="10 11" key="1">
    <citation type="submission" date="2020-08" db="EMBL/GenBank/DDBJ databases">
        <title>Genomic Encyclopedia of Type Strains, Phase IV (KMG-IV): sequencing the most valuable type-strain genomes for metagenomic binning, comparative biology and taxonomic classification.</title>
        <authorList>
            <person name="Goeker M."/>
        </authorList>
    </citation>
    <scope>NUCLEOTIDE SEQUENCE [LARGE SCALE GENOMIC DNA]</scope>
    <source>
        <strain evidence="10 11">DSM 103570</strain>
    </source>
</reference>
<gene>
    <name evidence="10" type="ORF">GGR03_001107</name>
</gene>
<name>A0A7W6MNN1_9HYPH</name>
<dbReference type="PANTHER" id="PTHR43848">
    <property type="entry name" value="PUTRESCINE TRANSPORT SYSTEM PERMEASE PROTEIN POTI"/>
    <property type="match status" value="1"/>
</dbReference>
<evidence type="ECO:0000256" key="3">
    <source>
        <dbReference type="ARBA" id="ARBA00022448"/>
    </source>
</evidence>
<feature type="transmembrane region" description="Helical" evidence="8">
    <location>
        <begin position="12"/>
        <end position="38"/>
    </location>
</feature>
<feature type="transmembrane region" description="Helical" evidence="8">
    <location>
        <begin position="185"/>
        <end position="218"/>
    </location>
</feature>
<dbReference type="RefSeq" id="WP_183206556.1">
    <property type="nucleotide sequence ID" value="NZ_JAAAMM010000001.1"/>
</dbReference>
<sequence>MTRTRTASLLANTLLVAWTVLVFAFIFAPVVSTVVFSFNADRFPALPWGGFSLQWYEAIAADETIRRGLWNSLVVAFGASLIATFLGFTAAYVDYRFRFFGKGIYMALAALPPTVPVVIMGVAMLTFQGRIGLSGTIPGLIAAHVVVCAPFAMALVRMRLADLDRDLEPAAWNLGASQWTTLREIVLPFVAPSLFSALLITASVSFDEFMIAWLISGLNETLPVRVLAMLQGQVSPRINAVGALVFGVSILLVVVAQLVAARRLAAARLKGSD</sequence>
<dbReference type="PANTHER" id="PTHR43848:SF2">
    <property type="entry name" value="PUTRESCINE TRANSPORT SYSTEM PERMEASE PROTEIN POTI"/>
    <property type="match status" value="1"/>
</dbReference>
<feature type="transmembrane region" description="Helical" evidence="8">
    <location>
        <begin position="105"/>
        <end position="125"/>
    </location>
</feature>
<comment type="subcellular location">
    <subcellularLocation>
        <location evidence="1 8">Cell membrane</location>
        <topology evidence="1 8">Multi-pass membrane protein</topology>
    </subcellularLocation>
</comment>
<evidence type="ECO:0000256" key="8">
    <source>
        <dbReference type="RuleBase" id="RU363032"/>
    </source>
</evidence>
<evidence type="ECO:0000313" key="11">
    <source>
        <dbReference type="Proteomes" id="UP000588647"/>
    </source>
</evidence>
<proteinExistence type="inferred from homology"/>
<keyword evidence="5 8" id="KW-0812">Transmembrane</keyword>
<dbReference type="InterPro" id="IPR000515">
    <property type="entry name" value="MetI-like"/>
</dbReference>
<keyword evidence="4" id="KW-1003">Cell membrane</keyword>
<feature type="transmembrane region" description="Helical" evidence="8">
    <location>
        <begin position="137"/>
        <end position="156"/>
    </location>
</feature>
<evidence type="ECO:0000313" key="10">
    <source>
        <dbReference type="EMBL" id="MBB4002060.1"/>
    </source>
</evidence>
<dbReference type="SUPFAM" id="SSF161098">
    <property type="entry name" value="MetI-like"/>
    <property type="match status" value="1"/>
</dbReference>
<keyword evidence="3 8" id="KW-0813">Transport</keyword>
<keyword evidence="11" id="KW-1185">Reference proteome</keyword>
<dbReference type="GO" id="GO:0005886">
    <property type="term" value="C:plasma membrane"/>
    <property type="evidence" value="ECO:0007669"/>
    <property type="project" value="UniProtKB-SubCell"/>
</dbReference>
<dbReference type="Pfam" id="PF00528">
    <property type="entry name" value="BPD_transp_1"/>
    <property type="match status" value="1"/>
</dbReference>
<dbReference type="PROSITE" id="PS50928">
    <property type="entry name" value="ABC_TM1"/>
    <property type="match status" value="1"/>
</dbReference>
<accession>A0A7W6MNN1</accession>
<dbReference type="EMBL" id="JACIEM010000001">
    <property type="protein sequence ID" value="MBB4002060.1"/>
    <property type="molecule type" value="Genomic_DNA"/>
</dbReference>
<dbReference type="InterPro" id="IPR051789">
    <property type="entry name" value="Bact_Polyamine_Transport"/>
</dbReference>
<evidence type="ECO:0000256" key="2">
    <source>
        <dbReference type="ARBA" id="ARBA00007069"/>
    </source>
</evidence>
<comment type="caution">
    <text evidence="10">The sequence shown here is derived from an EMBL/GenBank/DDBJ whole genome shotgun (WGS) entry which is preliminary data.</text>
</comment>
<evidence type="ECO:0000256" key="6">
    <source>
        <dbReference type="ARBA" id="ARBA00022989"/>
    </source>
</evidence>
<evidence type="ECO:0000256" key="4">
    <source>
        <dbReference type="ARBA" id="ARBA00022475"/>
    </source>
</evidence>
<feature type="transmembrane region" description="Helical" evidence="8">
    <location>
        <begin position="73"/>
        <end position="93"/>
    </location>
</feature>
<keyword evidence="7 8" id="KW-0472">Membrane</keyword>
<evidence type="ECO:0000256" key="7">
    <source>
        <dbReference type="ARBA" id="ARBA00023136"/>
    </source>
</evidence>
<feature type="transmembrane region" description="Helical" evidence="8">
    <location>
        <begin position="238"/>
        <end position="260"/>
    </location>
</feature>
<dbReference type="Proteomes" id="UP000588647">
    <property type="component" value="Unassembled WGS sequence"/>
</dbReference>
<evidence type="ECO:0000259" key="9">
    <source>
        <dbReference type="PROSITE" id="PS50928"/>
    </source>
</evidence>
<comment type="similarity">
    <text evidence="2">Belongs to the binding-protein-dependent transport system permease family. CysTW subfamily.</text>
</comment>
<dbReference type="CDD" id="cd06261">
    <property type="entry name" value="TM_PBP2"/>
    <property type="match status" value="1"/>
</dbReference>